<name>A0ABT7BSN5_9CYAN</name>
<dbReference type="InterPro" id="IPR049996">
    <property type="entry name" value="Slr7037-like"/>
</dbReference>
<dbReference type="Gene3D" id="3.40.1360.10">
    <property type="match status" value="1"/>
</dbReference>
<reference evidence="2 3" key="1">
    <citation type="submission" date="2023-01" db="EMBL/GenBank/DDBJ databases">
        <title>Novel diversity within Roseofilum (Cyanobacteria; Desertifilaceae) from marine benthic mats with descriptions of four novel species.</title>
        <authorList>
            <person name="Wang Y."/>
            <person name="Berthold D.E."/>
            <person name="Hu J."/>
            <person name="Lefler F.W."/>
            <person name="Laughinghouse H.D. IV."/>
        </authorList>
    </citation>
    <scope>NUCLEOTIDE SEQUENCE [LARGE SCALE GENOMIC DNA]</scope>
    <source>
        <strain evidence="2 3">BLCC-M143</strain>
    </source>
</reference>
<dbReference type="CDD" id="cd01029">
    <property type="entry name" value="TOPRIM_primases"/>
    <property type="match status" value="1"/>
</dbReference>
<dbReference type="PANTHER" id="PTHR34985">
    <property type="entry name" value="SLR0554 PROTEIN"/>
    <property type="match status" value="1"/>
</dbReference>
<dbReference type="SUPFAM" id="SSF52540">
    <property type="entry name" value="P-loop containing nucleoside triphosphate hydrolases"/>
    <property type="match status" value="1"/>
</dbReference>
<evidence type="ECO:0000259" key="1">
    <source>
        <dbReference type="Pfam" id="PF12965"/>
    </source>
</evidence>
<dbReference type="PANTHER" id="PTHR34985:SF1">
    <property type="entry name" value="SLR0554 PROTEIN"/>
    <property type="match status" value="1"/>
</dbReference>
<organism evidence="2 3">
    <name type="scientific">Roseofilum casamattae BLCC-M143</name>
    <dbReference type="NCBI Taxonomy" id="3022442"/>
    <lineage>
        <taxon>Bacteria</taxon>
        <taxon>Bacillati</taxon>
        <taxon>Cyanobacteriota</taxon>
        <taxon>Cyanophyceae</taxon>
        <taxon>Desertifilales</taxon>
        <taxon>Desertifilaceae</taxon>
        <taxon>Roseofilum</taxon>
        <taxon>Roseofilum casamattae</taxon>
    </lineage>
</organism>
<keyword evidence="3" id="KW-1185">Reference proteome</keyword>
<dbReference type="InterPro" id="IPR024385">
    <property type="entry name" value="DUF3854"/>
</dbReference>
<dbReference type="Proteomes" id="UP001232992">
    <property type="component" value="Unassembled WGS sequence"/>
</dbReference>
<evidence type="ECO:0000313" key="2">
    <source>
        <dbReference type="EMBL" id="MDJ1182202.1"/>
    </source>
</evidence>
<dbReference type="RefSeq" id="WP_283756855.1">
    <property type="nucleotide sequence ID" value="NZ_JAQOSQ010000002.1"/>
</dbReference>
<accession>A0ABT7BSN5</accession>
<protein>
    <submittedName>
        <fullName evidence="2">DUF3854 domain-containing protein</fullName>
    </submittedName>
</protein>
<comment type="caution">
    <text evidence="2">The sequence shown here is derived from an EMBL/GenBank/DDBJ whole genome shotgun (WGS) entry which is preliminary data.</text>
</comment>
<evidence type="ECO:0000313" key="3">
    <source>
        <dbReference type="Proteomes" id="UP001232992"/>
    </source>
</evidence>
<dbReference type="Gene3D" id="3.40.50.300">
    <property type="entry name" value="P-loop containing nucleotide triphosphate hydrolases"/>
    <property type="match status" value="1"/>
</dbReference>
<gene>
    <name evidence="2" type="ORF">PMH09_03260</name>
</gene>
<sequence>MNHLTEWAQSCVDPQLTALNVIPLNGQTAYNYLLYSDDLPRCRDGRLRATVRRRYQHLEEGGWWCSGINPMTGEDDPWGCFKPSQPRSHDGKPIKYEHPPKTSTGLFALRVTQNLWQQIANRSHLELTPECLQPDRADLGFWQWVQDNPKVPLCITEGAKKAGTLLSAGYGAIALPGINNGYRIPKDERGRRIGRPHLIEQLQSAIGENRTVYIVFDQDSKPNSIRAVNHAIWRMGTLLQQAGCTVRVVTWSPELGKGVDDLIAREGREAFDRAYEGALLLDRWKAATGAQLTHSRSQTLETRYLPSDLTIPETAQLVAIKSAKGTGKTHLLQTVIQEAKQTQRPILVISHRVQLVESLSARLQLPVLHQNPSPIPGYVLCIDSLHPDSRARFDPQDWENALIIIDEVEQVLWHGLNSSTCRSKRVPILKTLKALIRTALGTGGKLWAMDADLSDISLDYLIALSGIDPEVHLIENCWKPSLEEAWQVYNYADKTPERLVRDLEQYIARGGRPMVCLSAQKRGSKWGTITLETYFQQRFGDRNILRIDSETLNDPNHPVSQYTRNGQSLDALLSQYDLVLASPAIETGVSIDLRGHFTSVWAIAQGVQGESSVRQALGRLREPVPRYIWVASCGFNRVGNGSTSLSNLLGSEHKLTQVNIRLLQQSDFTELDDLDTGFQAESLMAWAKLAVRFNGGMVRYREAVLGGLVVEGHCCQEVPVLPELPAEVETQEPSLKAAIDEVLAQNYQAECEAIAQTAPLSNLPPKQGTKTLHQRRMTRHREIWQKYGIPVTPEVVSLDDRGWYAQLQYHYFLTIGRPYLADRDAGMARQLLSARSGELFLPDFNNSQLGSRIGTMELLGIPGIIADPERQLINTDLDLQELQDIALRNRPEIKSLFGMGLAKNASPIAIASRFLSLLGYRLNYLRCRSQKNESGALKRLRIYGLVCPNDPRDRVFEQWLERDRAGAKRYYSLPSLPEKVVDNLECDRYQQLSLFDTEVL</sequence>
<dbReference type="InterPro" id="IPR027417">
    <property type="entry name" value="P-loop_NTPase"/>
</dbReference>
<proteinExistence type="predicted"/>
<feature type="domain" description="DUF3854" evidence="1">
    <location>
        <begin position="141"/>
        <end position="269"/>
    </location>
</feature>
<dbReference type="InterPro" id="IPR034154">
    <property type="entry name" value="TOPRIM_DnaG/twinkle"/>
</dbReference>
<dbReference type="EMBL" id="JAQOSQ010000002">
    <property type="protein sequence ID" value="MDJ1182202.1"/>
    <property type="molecule type" value="Genomic_DNA"/>
</dbReference>
<dbReference type="Pfam" id="PF12965">
    <property type="entry name" value="DUF3854"/>
    <property type="match status" value="1"/>
</dbReference>
<dbReference type="NCBIfam" id="NF042913">
    <property type="entry name" value="CyRepA1"/>
    <property type="match status" value="1"/>
</dbReference>